<dbReference type="Pfam" id="PF00072">
    <property type="entry name" value="Response_reg"/>
    <property type="match status" value="1"/>
</dbReference>
<dbReference type="SUPFAM" id="SSF52172">
    <property type="entry name" value="CheY-like"/>
    <property type="match status" value="1"/>
</dbReference>
<dbReference type="Proteomes" id="UP000028045">
    <property type="component" value="Unassembled WGS sequence"/>
</dbReference>
<dbReference type="InterPro" id="IPR036890">
    <property type="entry name" value="HATPase_C_sf"/>
</dbReference>
<dbReference type="OrthoDB" id="60033at2759"/>
<feature type="domain" description="Response regulatory" evidence="5">
    <location>
        <begin position="544"/>
        <end position="661"/>
    </location>
</feature>
<dbReference type="InterPro" id="IPR000014">
    <property type="entry name" value="PAS"/>
</dbReference>
<feature type="domain" description="PAS" evidence="6">
    <location>
        <begin position="137"/>
        <end position="210"/>
    </location>
</feature>
<dbReference type="FunFam" id="3.30.450.20:FF:000136">
    <property type="entry name" value="Sensor histidine kinase/response regulator Fos-1"/>
    <property type="match status" value="1"/>
</dbReference>
<feature type="domain" description="PAC" evidence="7">
    <location>
        <begin position="212"/>
        <end position="263"/>
    </location>
</feature>
<dbReference type="PROSITE" id="PS50113">
    <property type="entry name" value="PAC"/>
    <property type="match status" value="1"/>
</dbReference>
<dbReference type="InterPro" id="IPR011006">
    <property type="entry name" value="CheY-like_superfamily"/>
</dbReference>
<evidence type="ECO:0000259" key="5">
    <source>
        <dbReference type="PROSITE" id="PS50110"/>
    </source>
</evidence>
<dbReference type="SUPFAM" id="SSF47384">
    <property type="entry name" value="Homodimeric domain of signal transducing histidine kinase"/>
    <property type="match status" value="1"/>
</dbReference>
<dbReference type="SUPFAM" id="SSF55874">
    <property type="entry name" value="ATPase domain of HSP90 chaperone/DNA topoisomerase II/histidine kinase"/>
    <property type="match status" value="1"/>
</dbReference>
<dbReference type="PROSITE" id="PS50110">
    <property type="entry name" value="RESPONSE_REGULATORY"/>
    <property type="match status" value="1"/>
</dbReference>
<dbReference type="Gene3D" id="3.30.450.20">
    <property type="entry name" value="PAS domain"/>
    <property type="match status" value="1"/>
</dbReference>
<dbReference type="InterPro" id="IPR036097">
    <property type="entry name" value="HisK_dim/P_sf"/>
</dbReference>
<dbReference type="InterPro" id="IPR035965">
    <property type="entry name" value="PAS-like_dom_sf"/>
</dbReference>
<keyword evidence="2" id="KW-0902">Two-component regulatory system</keyword>
<dbReference type="CDD" id="cd17546">
    <property type="entry name" value="REC_hyHK_CKI1_RcsC-like"/>
    <property type="match status" value="1"/>
</dbReference>
<dbReference type="InterPro" id="IPR003594">
    <property type="entry name" value="HATPase_dom"/>
</dbReference>
<dbReference type="PANTHER" id="PTHR45339">
    <property type="entry name" value="HYBRID SIGNAL TRANSDUCTION HISTIDINE KINASE J"/>
    <property type="match status" value="1"/>
</dbReference>
<reference evidence="8 9" key="1">
    <citation type="journal article" date="2014" name="BMC Genomics">
        <title>Comparative genome sequencing reveals chemotype-specific gene clusters in the toxigenic black mold Stachybotrys.</title>
        <authorList>
            <person name="Semeiks J."/>
            <person name="Borek D."/>
            <person name="Otwinowski Z."/>
            <person name="Grishin N.V."/>
        </authorList>
    </citation>
    <scope>NUCLEOTIDE SEQUENCE [LARGE SCALE GENOMIC DNA]</scope>
    <source>
        <strain evidence="9">CBS 109288 / IBT 7711</strain>
    </source>
</reference>
<dbReference type="Gene3D" id="3.40.50.2300">
    <property type="match status" value="1"/>
</dbReference>
<dbReference type="Gene3D" id="1.10.287.130">
    <property type="match status" value="1"/>
</dbReference>
<dbReference type="Pfam" id="PF00512">
    <property type="entry name" value="HisKA"/>
    <property type="match status" value="1"/>
</dbReference>
<dbReference type="InterPro" id="IPR001789">
    <property type="entry name" value="Sig_transdc_resp-reg_receiver"/>
</dbReference>
<evidence type="ECO:0000313" key="8">
    <source>
        <dbReference type="EMBL" id="KEY73497.1"/>
    </source>
</evidence>
<dbReference type="CDD" id="cd00130">
    <property type="entry name" value="PAS"/>
    <property type="match status" value="1"/>
</dbReference>
<evidence type="ECO:0000259" key="6">
    <source>
        <dbReference type="PROSITE" id="PS50112"/>
    </source>
</evidence>
<gene>
    <name evidence="8" type="ORF">S7711_03665</name>
</gene>
<evidence type="ECO:0000259" key="4">
    <source>
        <dbReference type="PROSITE" id="PS50109"/>
    </source>
</evidence>
<accession>A0A084B7G8</accession>
<dbReference type="SMART" id="SM00387">
    <property type="entry name" value="HATPase_c"/>
    <property type="match status" value="1"/>
</dbReference>
<dbReference type="Pfam" id="PF02518">
    <property type="entry name" value="HATPase_c"/>
    <property type="match status" value="1"/>
</dbReference>
<proteinExistence type="predicted"/>
<keyword evidence="1 3" id="KW-0597">Phosphoprotein</keyword>
<dbReference type="SMART" id="SM00448">
    <property type="entry name" value="REC"/>
    <property type="match status" value="1"/>
</dbReference>
<dbReference type="PANTHER" id="PTHR45339:SF1">
    <property type="entry name" value="HYBRID SIGNAL TRANSDUCTION HISTIDINE KINASE J"/>
    <property type="match status" value="1"/>
</dbReference>
<dbReference type="PROSITE" id="PS50109">
    <property type="entry name" value="HIS_KIN"/>
    <property type="match status" value="1"/>
</dbReference>
<dbReference type="HOGENOM" id="CLU_000445_114_15_1"/>
<dbReference type="InterPro" id="IPR003661">
    <property type="entry name" value="HisK_dim/P_dom"/>
</dbReference>
<keyword evidence="9" id="KW-1185">Reference proteome</keyword>
<feature type="domain" description="Histidine kinase" evidence="4">
    <location>
        <begin position="278"/>
        <end position="499"/>
    </location>
</feature>
<dbReference type="GO" id="GO:0000155">
    <property type="term" value="F:phosphorelay sensor kinase activity"/>
    <property type="evidence" value="ECO:0007669"/>
    <property type="project" value="InterPro"/>
</dbReference>
<dbReference type="SUPFAM" id="SSF55785">
    <property type="entry name" value="PYP-like sensor domain (PAS domain)"/>
    <property type="match status" value="1"/>
</dbReference>
<dbReference type="PROSITE" id="PS50112">
    <property type="entry name" value="PAS"/>
    <property type="match status" value="1"/>
</dbReference>
<evidence type="ECO:0000256" key="1">
    <source>
        <dbReference type="ARBA" id="ARBA00022553"/>
    </source>
</evidence>
<dbReference type="InterPro" id="IPR004358">
    <property type="entry name" value="Sig_transdc_His_kin-like_C"/>
</dbReference>
<dbReference type="PRINTS" id="PR00344">
    <property type="entry name" value="BCTRLSENSOR"/>
</dbReference>
<dbReference type="InterPro" id="IPR000700">
    <property type="entry name" value="PAS-assoc_C"/>
</dbReference>
<dbReference type="CDD" id="cd00082">
    <property type="entry name" value="HisKA"/>
    <property type="match status" value="1"/>
</dbReference>
<dbReference type="InterPro" id="IPR005467">
    <property type="entry name" value="His_kinase_dom"/>
</dbReference>
<protein>
    <recommendedName>
        <fullName evidence="10">Histidine kinase</fullName>
    </recommendedName>
</protein>
<evidence type="ECO:0000259" key="7">
    <source>
        <dbReference type="PROSITE" id="PS50113"/>
    </source>
</evidence>
<dbReference type="AlphaFoldDB" id="A0A084B7G8"/>
<feature type="modified residue" description="4-aspartylphosphate" evidence="3">
    <location>
        <position position="596"/>
    </location>
</feature>
<evidence type="ECO:0008006" key="10">
    <source>
        <dbReference type="Google" id="ProtNLM"/>
    </source>
</evidence>
<dbReference type="Pfam" id="PF13426">
    <property type="entry name" value="PAS_9"/>
    <property type="match status" value="1"/>
</dbReference>
<name>A0A084B7G8_STACB</name>
<sequence length="669" mass="74351">MDMSHPDTDDVWELSPVPTLIVSPSYHIQKVSNGLLEEWNCQRGDYIGKDLFAALYGGLPLARFDRIPLTQAMEAAIRARHFRLCHTAYHAQGRSWSARIIPIFKKDVLLSLILEWELVESSLSAAGVEVTQNMLHVDEMFRLLIENVKDYAIFLLDTRGYVATWNIGAELLKGYKKEDIVGKHFSIFYGQDDLEAGKPEKELETCLRESRVQDEGWRYRSDGSRFWANVVVTAVYRNGVHVGFGKVTRDLTERKRGEEQLRAAYEESAKLKDEFLANMSHEIRTPMHGILSACSLLLDMSLAEDQREMANVIADSGQVLLQVINGILDYSKLASGNFSMSSDLVDVSAIISSVARNAQVILQPGVQLKLELSPALPKVAQGDPLRFRQIVQNIVDNAAKFTEAGSITISSHVVAEDEVAHTIMTEVADSGIGVPSEAANDLFKPFTQLEKPNKKRFQGTGLGLSIARSLAELMGGQMGFRPNRNHIGSVFWFSAKVKKVNNSKLPDPVDENKEGRINTHLQKVGEQDTSAALSRLKQIAPKKRLLAAEDNIINQKVLVGMLQSFGLKHIDVASDGEQAVAMFTGSPGAYDLILMDVSMPVMDGFEATAKIRSSGVRIPIIALTAHALRGDMETSMEKGMDDYVPKPVNKNMLVQKLVKWLDWDNRTEN</sequence>
<evidence type="ECO:0000256" key="3">
    <source>
        <dbReference type="PROSITE-ProRule" id="PRU00169"/>
    </source>
</evidence>
<dbReference type="CDD" id="cd16922">
    <property type="entry name" value="HATPase_EvgS-ArcB-TorS-like"/>
    <property type="match status" value="1"/>
</dbReference>
<dbReference type="SMART" id="SM00388">
    <property type="entry name" value="HisKA"/>
    <property type="match status" value="1"/>
</dbReference>
<dbReference type="NCBIfam" id="TIGR00229">
    <property type="entry name" value="sensory_box"/>
    <property type="match status" value="1"/>
</dbReference>
<dbReference type="Gene3D" id="3.30.565.10">
    <property type="entry name" value="Histidine kinase-like ATPase, C-terminal domain"/>
    <property type="match status" value="1"/>
</dbReference>
<evidence type="ECO:0000256" key="2">
    <source>
        <dbReference type="ARBA" id="ARBA00023012"/>
    </source>
</evidence>
<organism evidence="8 9">
    <name type="scientific">Stachybotrys chartarum (strain CBS 109288 / IBT 7711)</name>
    <name type="common">Toxic black mold</name>
    <name type="synonym">Stilbospora chartarum</name>
    <dbReference type="NCBI Taxonomy" id="1280523"/>
    <lineage>
        <taxon>Eukaryota</taxon>
        <taxon>Fungi</taxon>
        <taxon>Dikarya</taxon>
        <taxon>Ascomycota</taxon>
        <taxon>Pezizomycotina</taxon>
        <taxon>Sordariomycetes</taxon>
        <taxon>Hypocreomycetidae</taxon>
        <taxon>Hypocreales</taxon>
        <taxon>Stachybotryaceae</taxon>
        <taxon>Stachybotrys</taxon>
    </lineage>
</organism>
<dbReference type="EMBL" id="KL647833">
    <property type="protein sequence ID" value="KEY73497.1"/>
    <property type="molecule type" value="Genomic_DNA"/>
</dbReference>
<evidence type="ECO:0000313" key="9">
    <source>
        <dbReference type="Proteomes" id="UP000028045"/>
    </source>
</evidence>